<dbReference type="STRING" id="1077947.SAMN05216227_107010"/>
<dbReference type="RefSeq" id="WP_074819060.1">
    <property type="nucleotide sequence ID" value="NZ_FOCO01000070.1"/>
</dbReference>
<keyword evidence="2" id="KW-1185">Reference proteome</keyword>
<dbReference type="AlphaFoldDB" id="A0A1H8N4P4"/>
<gene>
    <name evidence="1" type="ORF">SAMN05216227_107010</name>
</gene>
<proteinExistence type="predicted"/>
<protein>
    <recommendedName>
        <fullName evidence="3">Nucleotide-diphospho-sugar transferase</fullName>
    </recommendedName>
</protein>
<dbReference type="Proteomes" id="UP000183002">
    <property type="component" value="Unassembled WGS sequence"/>
</dbReference>
<evidence type="ECO:0000313" key="1">
    <source>
        <dbReference type="EMBL" id="SEO24469.1"/>
    </source>
</evidence>
<evidence type="ECO:0000313" key="2">
    <source>
        <dbReference type="Proteomes" id="UP000183002"/>
    </source>
</evidence>
<dbReference type="InterPro" id="IPR029044">
    <property type="entry name" value="Nucleotide-diphossugar_trans"/>
</dbReference>
<organism evidence="1 2">
    <name type="scientific">Pseudorhodobacter antarcticus</name>
    <dbReference type="NCBI Taxonomy" id="1077947"/>
    <lineage>
        <taxon>Bacteria</taxon>
        <taxon>Pseudomonadati</taxon>
        <taxon>Pseudomonadota</taxon>
        <taxon>Alphaproteobacteria</taxon>
        <taxon>Rhodobacterales</taxon>
        <taxon>Paracoccaceae</taxon>
        <taxon>Pseudorhodobacter</taxon>
    </lineage>
</organism>
<reference evidence="1 2" key="1">
    <citation type="submission" date="2016-10" db="EMBL/GenBank/DDBJ databases">
        <authorList>
            <person name="de Groot N.N."/>
        </authorList>
    </citation>
    <scope>NUCLEOTIDE SEQUENCE [LARGE SCALE GENOMIC DNA]</scope>
    <source>
        <strain evidence="1 2">CGMCC 1.10836</strain>
    </source>
</reference>
<dbReference type="SUPFAM" id="SSF53448">
    <property type="entry name" value="Nucleotide-diphospho-sugar transferases"/>
    <property type="match status" value="1"/>
</dbReference>
<evidence type="ECO:0008006" key="3">
    <source>
        <dbReference type="Google" id="ProtNLM"/>
    </source>
</evidence>
<accession>A0A1H8N4P4</accession>
<name>A0A1H8N4P4_9RHOB</name>
<sequence>MTNYEKLSDGVIYVATGAAYREMACQSVRTLKAQNPGLAADLFSDMLAFDGADLFDRVHMVPRNHPRVKIECMPLSRFARTLYLDCDTLVVAPFGDLFDLLERFDIAMAHDVRRCSELIQQGAEERTPYAFPQLNSGVVLYRRSLATAAFFTEWIDRYRRVDVARDQISLKDLLWASDIRFYVLPPEFNLRRVTVFDAWEPMDARPTIIHSHRLIDHLGPQHGSRIRDLETIVAVERIALDKEWKAIGVAGAARKDVRVLLSGLSGASLRDAKAALDSVPS</sequence>
<dbReference type="EMBL" id="FOCO01000070">
    <property type="protein sequence ID" value="SEO24469.1"/>
    <property type="molecule type" value="Genomic_DNA"/>
</dbReference>
<dbReference type="Gene3D" id="3.90.550.10">
    <property type="entry name" value="Spore Coat Polysaccharide Biosynthesis Protein SpsA, Chain A"/>
    <property type="match status" value="1"/>
</dbReference>